<accession>A0A1L3ZVQ7</accession>
<dbReference type="AlphaFoldDB" id="A0A1L3ZVQ7"/>
<gene>
    <name evidence="1" type="ORF">BSL82_10605</name>
</gene>
<protein>
    <submittedName>
        <fullName evidence="1">Uncharacterized protein</fullName>
    </submittedName>
</protein>
<organism evidence="1 2">
    <name type="scientific">Tardibacter chloracetimidivorans</name>
    <dbReference type="NCBI Taxonomy" id="1921510"/>
    <lineage>
        <taxon>Bacteria</taxon>
        <taxon>Pseudomonadati</taxon>
        <taxon>Pseudomonadota</taxon>
        <taxon>Alphaproteobacteria</taxon>
        <taxon>Sphingomonadales</taxon>
        <taxon>Sphingomonadaceae</taxon>
        <taxon>Tardibacter</taxon>
    </lineage>
</organism>
<evidence type="ECO:0000313" key="2">
    <source>
        <dbReference type="Proteomes" id="UP000182063"/>
    </source>
</evidence>
<dbReference type="EMBL" id="CP018221">
    <property type="protein sequence ID" value="API59712.1"/>
    <property type="molecule type" value="Genomic_DNA"/>
</dbReference>
<dbReference type="RefSeq" id="WP_072597491.1">
    <property type="nucleotide sequence ID" value="NZ_CP018221.1"/>
</dbReference>
<dbReference type="Proteomes" id="UP000182063">
    <property type="component" value="Chromosome"/>
</dbReference>
<proteinExistence type="predicted"/>
<sequence>MKIGLLEPVFAGPDFQYPEFSAKKQIKVINEVTINELISRSGVVDLSMLQRIAVAFQAF</sequence>
<dbReference type="OrthoDB" id="658698at2"/>
<dbReference type="KEGG" id="sphj:BSL82_10605"/>
<reference evidence="2" key="1">
    <citation type="submission" date="2016-11" db="EMBL/GenBank/DDBJ databases">
        <title>Complete Genome Sequence of alachlor-degrading Sphingomonas sp. strain JJ-A5.</title>
        <authorList>
            <person name="Lee H."/>
            <person name="Ka J.-O."/>
        </authorList>
    </citation>
    <scope>NUCLEOTIDE SEQUENCE [LARGE SCALE GENOMIC DNA]</scope>
    <source>
        <strain evidence="2">JJ-A5</strain>
    </source>
</reference>
<name>A0A1L3ZVQ7_9SPHN</name>
<evidence type="ECO:0000313" key="1">
    <source>
        <dbReference type="EMBL" id="API59712.1"/>
    </source>
</evidence>
<keyword evidence="2" id="KW-1185">Reference proteome</keyword>